<keyword evidence="1" id="KW-0472">Membrane</keyword>
<dbReference type="EMBL" id="BBMR01000005">
    <property type="protein sequence ID" value="GAL20071.1"/>
    <property type="molecule type" value="Genomic_DNA"/>
</dbReference>
<dbReference type="AlphaFoldDB" id="A0A090RXS9"/>
<protein>
    <submittedName>
        <fullName evidence="2">Uncharacterized protein</fullName>
    </submittedName>
</protein>
<organism evidence="2 3">
    <name type="scientific">Vibrio maritimus</name>
    <dbReference type="NCBI Taxonomy" id="990268"/>
    <lineage>
        <taxon>Bacteria</taxon>
        <taxon>Pseudomonadati</taxon>
        <taxon>Pseudomonadota</taxon>
        <taxon>Gammaproteobacteria</taxon>
        <taxon>Vibrionales</taxon>
        <taxon>Vibrionaceae</taxon>
        <taxon>Vibrio</taxon>
    </lineage>
</organism>
<name>A0A090RXS9_9VIBR</name>
<sequence>MVDIANVKWKQIKHFVDGKEIPGGPMALIPELGGGLSSCPIIGTVLLLFQKVKITILNRL</sequence>
<keyword evidence="1" id="KW-0812">Transmembrane</keyword>
<reference evidence="2 3" key="1">
    <citation type="submission" date="2014-09" db="EMBL/GenBank/DDBJ databases">
        <title>Vibrio maritimus JCM 19235. (C45) whole genome shotgun sequence.</title>
        <authorList>
            <person name="Sawabe T."/>
            <person name="Meirelles P."/>
            <person name="Nakanishi M."/>
            <person name="Sayaka M."/>
            <person name="Hattori M."/>
            <person name="Ohkuma M."/>
        </authorList>
    </citation>
    <scope>NUCLEOTIDE SEQUENCE [LARGE SCALE GENOMIC DNA]</scope>
    <source>
        <strain evidence="3">JCM19235</strain>
    </source>
</reference>
<accession>A0A090RXS9</accession>
<gene>
    <name evidence="2" type="ORF">JCM19235_4271</name>
</gene>
<proteinExistence type="predicted"/>
<evidence type="ECO:0000256" key="1">
    <source>
        <dbReference type="SAM" id="Phobius"/>
    </source>
</evidence>
<dbReference type="STRING" id="990268.JCM19235_4271"/>
<comment type="caution">
    <text evidence="2">The sequence shown here is derived from an EMBL/GenBank/DDBJ whole genome shotgun (WGS) entry which is preliminary data.</text>
</comment>
<feature type="transmembrane region" description="Helical" evidence="1">
    <location>
        <begin position="32"/>
        <end position="49"/>
    </location>
</feature>
<keyword evidence="1" id="KW-1133">Transmembrane helix</keyword>
<evidence type="ECO:0000313" key="2">
    <source>
        <dbReference type="EMBL" id="GAL20071.1"/>
    </source>
</evidence>
<reference evidence="2 3" key="2">
    <citation type="submission" date="2014-09" db="EMBL/GenBank/DDBJ databases">
        <authorList>
            <consortium name="NBRP consortium"/>
            <person name="Sawabe T."/>
            <person name="Meirelles P."/>
            <person name="Nakanishi M."/>
            <person name="Sayaka M."/>
            <person name="Hattori M."/>
            <person name="Ohkuma M."/>
        </authorList>
    </citation>
    <scope>NUCLEOTIDE SEQUENCE [LARGE SCALE GENOMIC DNA]</scope>
    <source>
        <strain evidence="3">JCM19235</strain>
    </source>
</reference>
<keyword evidence="3" id="KW-1185">Reference proteome</keyword>
<dbReference type="Proteomes" id="UP000029228">
    <property type="component" value="Unassembled WGS sequence"/>
</dbReference>
<evidence type="ECO:0000313" key="3">
    <source>
        <dbReference type="Proteomes" id="UP000029228"/>
    </source>
</evidence>